<dbReference type="GO" id="GO:0003700">
    <property type="term" value="F:DNA-binding transcription factor activity"/>
    <property type="evidence" value="ECO:0007669"/>
    <property type="project" value="InterPro"/>
</dbReference>
<keyword evidence="3" id="KW-0804">Transcription</keyword>
<dbReference type="InterPro" id="IPR009057">
    <property type="entry name" value="Homeodomain-like_sf"/>
</dbReference>
<dbReference type="Gene3D" id="1.10.10.60">
    <property type="entry name" value="Homeodomain-like"/>
    <property type="match status" value="1"/>
</dbReference>
<dbReference type="Pfam" id="PF20240">
    <property type="entry name" value="DUF6597"/>
    <property type="match status" value="1"/>
</dbReference>
<evidence type="ECO:0000313" key="7">
    <source>
        <dbReference type="Proteomes" id="UP000008461"/>
    </source>
</evidence>
<keyword evidence="1" id="KW-0805">Transcription regulation</keyword>
<dbReference type="EMBL" id="CP002691">
    <property type="protein sequence ID" value="AEE49306.1"/>
    <property type="molecule type" value="Genomic_DNA"/>
</dbReference>
<name>F4KX98_HALH1</name>
<dbReference type="InterPro" id="IPR018060">
    <property type="entry name" value="HTH_AraC"/>
</dbReference>
<evidence type="ECO:0000256" key="1">
    <source>
        <dbReference type="ARBA" id="ARBA00023015"/>
    </source>
</evidence>
<keyword evidence="2" id="KW-0238">DNA-binding</keyword>
<dbReference type="SUPFAM" id="SSF46689">
    <property type="entry name" value="Homeodomain-like"/>
    <property type="match status" value="1"/>
</dbReference>
<feature type="coiled-coil region" evidence="4">
    <location>
        <begin position="120"/>
        <end position="147"/>
    </location>
</feature>
<evidence type="ECO:0000256" key="2">
    <source>
        <dbReference type="ARBA" id="ARBA00023125"/>
    </source>
</evidence>
<dbReference type="KEGG" id="hhy:Halhy_1411"/>
<dbReference type="AlphaFoldDB" id="F4KX98"/>
<dbReference type="SMART" id="SM00342">
    <property type="entry name" value="HTH_ARAC"/>
    <property type="match status" value="1"/>
</dbReference>
<dbReference type="PANTHER" id="PTHR46796">
    <property type="entry name" value="HTH-TYPE TRANSCRIPTIONAL ACTIVATOR RHAS-RELATED"/>
    <property type="match status" value="1"/>
</dbReference>
<dbReference type="OrthoDB" id="655946at2"/>
<dbReference type="Pfam" id="PF12833">
    <property type="entry name" value="HTH_18"/>
    <property type="match status" value="1"/>
</dbReference>
<evidence type="ECO:0000256" key="4">
    <source>
        <dbReference type="SAM" id="Coils"/>
    </source>
</evidence>
<keyword evidence="4" id="KW-0175">Coiled coil</keyword>
<keyword evidence="7" id="KW-1185">Reference proteome</keyword>
<organism evidence="6 7">
    <name type="scientific">Haliscomenobacter hydrossis (strain ATCC 27775 / DSM 1100 / LMG 10767 / O)</name>
    <dbReference type="NCBI Taxonomy" id="760192"/>
    <lineage>
        <taxon>Bacteria</taxon>
        <taxon>Pseudomonadati</taxon>
        <taxon>Bacteroidota</taxon>
        <taxon>Saprospiria</taxon>
        <taxon>Saprospirales</taxon>
        <taxon>Haliscomenobacteraceae</taxon>
        <taxon>Haliscomenobacter</taxon>
    </lineage>
</organism>
<proteinExistence type="predicted"/>
<sequence>MQLSYQEFLPSTALSKYLAGHWKFVVPLDWNGSPEHLAPPDGCVSLFLYKNAHTQVRFIGLVGPRLSLFQTSLLPGSVYWGIRFLPGTFSCFFEQPLDTLRDQVLPAPAGDHFSAFLEALNADFEDIQGLENNLLQLKRKAPDEEVAKVVQEILASEGQCKIADLVQQAFVSERQLQKRFRKEVGLSMKELARVLRMRAALAQLVLSEHKHLDISFNSGYYDQAHFLHEFQAFSRQKPDQLKQYLRKIQHGNIHW</sequence>
<reference evidence="6 7" key="1">
    <citation type="journal article" date="2011" name="Stand. Genomic Sci.">
        <title>Complete genome sequence of Haliscomenobacter hydrossis type strain (O).</title>
        <authorList>
            <consortium name="US DOE Joint Genome Institute (JGI-PGF)"/>
            <person name="Daligault H."/>
            <person name="Lapidus A."/>
            <person name="Zeytun A."/>
            <person name="Nolan M."/>
            <person name="Lucas S."/>
            <person name="Del Rio T.G."/>
            <person name="Tice H."/>
            <person name="Cheng J.F."/>
            <person name="Tapia R."/>
            <person name="Han C."/>
            <person name="Goodwin L."/>
            <person name="Pitluck S."/>
            <person name="Liolios K."/>
            <person name="Pagani I."/>
            <person name="Ivanova N."/>
            <person name="Huntemann M."/>
            <person name="Mavromatis K."/>
            <person name="Mikhailova N."/>
            <person name="Pati A."/>
            <person name="Chen A."/>
            <person name="Palaniappan K."/>
            <person name="Land M."/>
            <person name="Hauser L."/>
            <person name="Brambilla E.M."/>
            <person name="Rohde M."/>
            <person name="Verbarg S."/>
            <person name="Goker M."/>
            <person name="Bristow J."/>
            <person name="Eisen J.A."/>
            <person name="Markowitz V."/>
            <person name="Hugenholtz P."/>
            <person name="Kyrpides N.C."/>
            <person name="Klenk H.P."/>
            <person name="Woyke T."/>
        </authorList>
    </citation>
    <scope>NUCLEOTIDE SEQUENCE [LARGE SCALE GENOMIC DNA]</scope>
    <source>
        <strain evidence="7">ATCC 27775 / DSM 1100 / LMG 10767 / O</strain>
    </source>
</reference>
<dbReference type="PANTHER" id="PTHR46796:SF13">
    <property type="entry name" value="HTH-TYPE TRANSCRIPTIONAL ACTIVATOR RHAS"/>
    <property type="match status" value="1"/>
</dbReference>
<accession>F4KX98</accession>
<feature type="domain" description="HTH araC/xylS-type" evidence="5">
    <location>
        <begin position="144"/>
        <end position="244"/>
    </location>
</feature>
<evidence type="ECO:0000313" key="6">
    <source>
        <dbReference type="EMBL" id="AEE49306.1"/>
    </source>
</evidence>
<dbReference type="eggNOG" id="COG2207">
    <property type="taxonomic scope" value="Bacteria"/>
</dbReference>
<protein>
    <submittedName>
        <fullName evidence="6">Transcriptional regulator, AraC family</fullName>
    </submittedName>
</protein>
<dbReference type="InterPro" id="IPR050204">
    <property type="entry name" value="AraC_XylS_family_regulators"/>
</dbReference>
<dbReference type="STRING" id="760192.Halhy_1411"/>
<dbReference type="GO" id="GO:0043565">
    <property type="term" value="F:sequence-specific DNA binding"/>
    <property type="evidence" value="ECO:0007669"/>
    <property type="project" value="InterPro"/>
</dbReference>
<dbReference type="RefSeq" id="WP_013763860.1">
    <property type="nucleotide sequence ID" value="NC_015510.1"/>
</dbReference>
<gene>
    <name evidence="6" type="ordered locus">Halhy_1411</name>
</gene>
<dbReference type="Proteomes" id="UP000008461">
    <property type="component" value="Chromosome"/>
</dbReference>
<evidence type="ECO:0000259" key="5">
    <source>
        <dbReference type="PROSITE" id="PS01124"/>
    </source>
</evidence>
<evidence type="ECO:0000256" key="3">
    <source>
        <dbReference type="ARBA" id="ARBA00023163"/>
    </source>
</evidence>
<dbReference type="InterPro" id="IPR046532">
    <property type="entry name" value="DUF6597"/>
</dbReference>
<dbReference type="PROSITE" id="PS01124">
    <property type="entry name" value="HTH_ARAC_FAMILY_2"/>
    <property type="match status" value="1"/>
</dbReference>
<dbReference type="HOGENOM" id="CLU_066193_1_1_10"/>
<reference key="2">
    <citation type="submission" date="2011-04" db="EMBL/GenBank/DDBJ databases">
        <title>Complete sequence of chromosome of Haliscomenobacter hydrossis DSM 1100.</title>
        <authorList>
            <consortium name="US DOE Joint Genome Institute (JGI-PGF)"/>
            <person name="Lucas S."/>
            <person name="Han J."/>
            <person name="Lapidus A."/>
            <person name="Bruce D."/>
            <person name="Goodwin L."/>
            <person name="Pitluck S."/>
            <person name="Peters L."/>
            <person name="Kyrpides N."/>
            <person name="Mavromatis K."/>
            <person name="Ivanova N."/>
            <person name="Ovchinnikova G."/>
            <person name="Pagani I."/>
            <person name="Daligault H."/>
            <person name="Detter J.C."/>
            <person name="Han C."/>
            <person name="Land M."/>
            <person name="Hauser L."/>
            <person name="Markowitz V."/>
            <person name="Cheng J.-F."/>
            <person name="Hugenholtz P."/>
            <person name="Woyke T."/>
            <person name="Wu D."/>
            <person name="Verbarg S."/>
            <person name="Frueling A."/>
            <person name="Brambilla E."/>
            <person name="Klenk H.-P."/>
            <person name="Eisen J.A."/>
        </authorList>
    </citation>
    <scope>NUCLEOTIDE SEQUENCE</scope>
    <source>
        <strain>DSM 1100</strain>
    </source>
</reference>